<sequence length="39" mass="4761">MFFRKLKKYLLILTDLEKRIARLENYVPEVNLSRISSVY</sequence>
<dbReference type="Proteomes" id="UP000054359">
    <property type="component" value="Unassembled WGS sequence"/>
</dbReference>
<protein>
    <submittedName>
        <fullName evidence="1">Uncharacterized protein</fullName>
    </submittedName>
</protein>
<keyword evidence="2" id="KW-1185">Reference proteome</keyword>
<dbReference type="AlphaFoldDB" id="A0A087URQ8"/>
<feature type="non-terminal residue" evidence="1">
    <location>
        <position position="39"/>
    </location>
</feature>
<reference evidence="1 2" key="1">
    <citation type="submission" date="2013-11" db="EMBL/GenBank/DDBJ databases">
        <title>Genome sequencing of Stegodyphus mimosarum.</title>
        <authorList>
            <person name="Bechsgaard J."/>
        </authorList>
    </citation>
    <scope>NUCLEOTIDE SEQUENCE [LARGE SCALE GENOMIC DNA]</scope>
</reference>
<name>A0A087URQ8_STEMI</name>
<accession>A0A087URQ8</accession>
<evidence type="ECO:0000313" key="2">
    <source>
        <dbReference type="Proteomes" id="UP000054359"/>
    </source>
</evidence>
<dbReference type="EMBL" id="KK121235">
    <property type="protein sequence ID" value="KFM80047.1"/>
    <property type="molecule type" value="Genomic_DNA"/>
</dbReference>
<proteinExistence type="predicted"/>
<evidence type="ECO:0000313" key="1">
    <source>
        <dbReference type="EMBL" id="KFM80047.1"/>
    </source>
</evidence>
<gene>
    <name evidence="1" type="ORF">X975_14920</name>
</gene>
<organism evidence="1 2">
    <name type="scientific">Stegodyphus mimosarum</name>
    <name type="common">African social velvet spider</name>
    <dbReference type="NCBI Taxonomy" id="407821"/>
    <lineage>
        <taxon>Eukaryota</taxon>
        <taxon>Metazoa</taxon>
        <taxon>Ecdysozoa</taxon>
        <taxon>Arthropoda</taxon>
        <taxon>Chelicerata</taxon>
        <taxon>Arachnida</taxon>
        <taxon>Araneae</taxon>
        <taxon>Araneomorphae</taxon>
        <taxon>Entelegynae</taxon>
        <taxon>Eresoidea</taxon>
        <taxon>Eresidae</taxon>
        <taxon>Stegodyphus</taxon>
    </lineage>
</organism>